<accession>A0ABZ2KYJ4</accession>
<dbReference type="RefSeq" id="WP_394831706.1">
    <property type="nucleotide sequence ID" value="NZ_CP089929.1"/>
</dbReference>
<sequence length="252" mass="28525">MAAQNIGSSWVSVEEATAMLNLSENGLRGWVRKGIVQVRYEGRKPYFPLEEISALAALRGTRTDVATGILLAQQALATTRRLADEVRELRTLAGLTRRPLDMTIEAACELSSQAEAAIQEDGPIPERELRAWADRFLDLDEAYLGWIAQVLHCNEPWKVFLDLGARLSARAEVSMRPRGGAEEGRLHAWVHLALARDHLRRVAYFYCRQKYGIRVAHRMVGDDLAERLLRLAAHTTKPARRKRARRRSRPQP</sequence>
<dbReference type="EMBL" id="CP089983">
    <property type="protein sequence ID" value="WXB02081.1"/>
    <property type="molecule type" value="Genomic_DNA"/>
</dbReference>
<proteinExistence type="predicted"/>
<reference evidence="1" key="1">
    <citation type="submission" date="2021-12" db="EMBL/GenBank/DDBJ databases">
        <title>Discovery of the Pendulisporaceae a myxobacterial family with distinct sporulation behavior and unique specialized metabolism.</title>
        <authorList>
            <person name="Garcia R."/>
            <person name="Popoff A."/>
            <person name="Bader C.D."/>
            <person name="Loehr J."/>
            <person name="Walesch S."/>
            <person name="Walt C."/>
            <person name="Boldt J."/>
            <person name="Bunk B."/>
            <person name="Haeckl F.J.F.P.J."/>
            <person name="Gunesch A.P."/>
            <person name="Birkelbach J."/>
            <person name="Nuebel U."/>
            <person name="Pietschmann T."/>
            <person name="Bach T."/>
            <person name="Mueller R."/>
        </authorList>
    </citation>
    <scope>NUCLEOTIDE SEQUENCE</scope>
    <source>
        <strain evidence="1">MSr11367</strain>
    </source>
</reference>
<name>A0ABZ2KYJ4_9BACT</name>
<gene>
    <name evidence="1" type="ORF">LVJ94_34855</name>
</gene>
<evidence type="ECO:0000313" key="2">
    <source>
        <dbReference type="Proteomes" id="UP001374803"/>
    </source>
</evidence>
<protein>
    <submittedName>
        <fullName evidence="1">Helix-turn-helix domain-containing protein</fullName>
    </submittedName>
</protein>
<organism evidence="1 2">
    <name type="scientific">Pendulispora rubella</name>
    <dbReference type="NCBI Taxonomy" id="2741070"/>
    <lineage>
        <taxon>Bacteria</taxon>
        <taxon>Pseudomonadati</taxon>
        <taxon>Myxococcota</taxon>
        <taxon>Myxococcia</taxon>
        <taxon>Myxococcales</taxon>
        <taxon>Sorangiineae</taxon>
        <taxon>Pendulisporaceae</taxon>
        <taxon>Pendulispora</taxon>
    </lineage>
</organism>
<keyword evidence="2" id="KW-1185">Reference proteome</keyword>
<evidence type="ECO:0000313" key="1">
    <source>
        <dbReference type="EMBL" id="WXB02081.1"/>
    </source>
</evidence>
<dbReference type="Proteomes" id="UP001374803">
    <property type="component" value="Chromosome"/>
</dbReference>